<organism evidence="1">
    <name type="scientific">bioreactor metagenome</name>
    <dbReference type="NCBI Taxonomy" id="1076179"/>
    <lineage>
        <taxon>unclassified sequences</taxon>
        <taxon>metagenomes</taxon>
        <taxon>ecological metagenomes</taxon>
    </lineage>
</organism>
<protein>
    <submittedName>
        <fullName evidence="1">Uncharacterized protein</fullName>
    </submittedName>
</protein>
<accession>A0A645IV89</accession>
<dbReference type="EMBL" id="VSSQ01123879">
    <property type="protein sequence ID" value="MPN55057.1"/>
    <property type="molecule type" value="Genomic_DNA"/>
</dbReference>
<sequence>MPEGTRAVPHQQTNSRKILPETLDLCADGIDFTDKRGVSLIFIGDQRAAQF</sequence>
<gene>
    <name evidence="1" type="ORF">SDC9_202736</name>
</gene>
<evidence type="ECO:0000313" key="1">
    <source>
        <dbReference type="EMBL" id="MPN55057.1"/>
    </source>
</evidence>
<dbReference type="AlphaFoldDB" id="A0A645IV89"/>
<reference evidence="1" key="1">
    <citation type="submission" date="2019-08" db="EMBL/GenBank/DDBJ databases">
        <authorList>
            <person name="Kucharzyk K."/>
            <person name="Murdoch R.W."/>
            <person name="Higgins S."/>
            <person name="Loffler F."/>
        </authorList>
    </citation>
    <scope>NUCLEOTIDE SEQUENCE</scope>
</reference>
<proteinExistence type="predicted"/>
<name>A0A645IV89_9ZZZZ</name>
<comment type="caution">
    <text evidence="1">The sequence shown here is derived from an EMBL/GenBank/DDBJ whole genome shotgun (WGS) entry which is preliminary data.</text>
</comment>